<evidence type="ECO:0000313" key="2">
    <source>
        <dbReference type="EMBL" id="EOY16040.1"/>
    </source>
</evidence>
<organism evidence="2 3">
    <name type="scientific">Theobroma cacao</name>
    <name type="common">Cacao</name>
    <name type="synonym">Cocoa</name>
    <dbReference type="NCBI Taxonomy" id="3641"/>
    <lineage>
        <taxon>Eukaryota</taxon>
        <taxon>Viridiplantae</taxon>
        <taxon>Streptophyta</taxon>
        <taxon>Embryophyta</taxon>
        <taxon>Tracheophyta</taxon>
        <taxon>Spermatophyta</taxon>
        <taxon>Magnoliopsida</taxon>
        <taxon>eudicotyledons</taxon>
        <taxon>Gunneridae</taxon>
        <taxon>Pentapetalae</taxon>
        <taxon>rosids</taxon>
        <taxon>malvids</taxon>
        <taxon>Malvales</taxon>
        <taxon>Malvaceae</taxon>
        <taxon>Byttnerioideae</taxon>
        <taxon>Theobroma</taxon>
    </lineage>
</organism>
<dbReference type="HOGENOM" id="CLU_2296812_0_0_1"/>
<feature type="region of interest" description="Disordered" evidence="1">
    <location>
        <begin position="49"/>
        <end position="101"/>
    </location>
</feature>
<gene>
    <name evidence="2" type="ORF">TCM_034936</name>
</gene>
<protein>
    <submittedName>
        <fullName evidence="2">Uncharacterized protein</fullName>
    </submittedName>
</protein>
<reference evidence="2 3" key="1">
    <citation type="journal article" date="2013" name="Genome Biol.">
        <title>The genome sequence of the most widely cultivated cacao type and its use to identify candidate genes regulating pod color.</title>
        <authorList>
            <person name="Motamayor J.C."/>
            <person name="Mockaitis K."/>
            <person name="Schmutz J."/>
            <person name="Haiminen N."/>
            <person name="Iii D.L."/>
            <person name="Cornejo O."/>
            <person name="Findley S.D."/>
            <person name="Zheng P."/>
            <person name="Utro F."/>
            <person name="Royaert S."/>
            <person name="Saski C."/>
            <person name="Jenkins J."/>
            <person name="Podicheti R."/>
            <person name="Zhao M."/>
            <person name="Scheffler B.E."/>
            <person name="Stack J.C."/>
            <person name="Feltus F.A."/>
            <person name="Mustiga G.M."/>
            <person name="Amores F."/>
            <person name="Phillips W."/>
            <person name="Marelli J.P."/>
            <person name="May G.D."/>
            <person name="Shapiro H."/>
            <person name="Ma J."/>
            <person name="Bustamante C.D."/>
            <person name="Schnell R.J."/>
            <person name="Main D."/>
            <person name="Gilbert D."/>
            <person name="Parida L."/>
            <person name="Kuhn D.N."/>
        </authorList>
    </citation>
    <scope>NUCLEOTIDE SEQUENCE [LARGE SCALE GENOMIC DNA]</scope>
    <source>
        <strain evidence="3">cv. Matina 1-6</strain>
    </source>
</reference>
<keyword evidence="3" id="KW-1185">Reference proteome</keyword>
<dbReference type="Gramene" id="EOY16040">
    <property type="protein sequence ID" value="EOY16040"/>
    <property type="gene ID" value="TCM_034936"/>
</dbReference>
<dbReference type="EMBL" id="CM001886">
    <property type="protein sequence ID" value="EOY16040.1"/>
    <property type="molecule type" value="Genomic_DNA"/>
</dbReference>
<evidence type="ECO:0000313" key="3">
    <source>
        <dbReference type="Proteomes" id="UP000026915"/>
    </source>
</evidence>
<evidence type="ECO:0000256" key="1">
    <source>
        <dbReference type="SAM" id="MobiDB-lite"/>
    </source>
</evidence>
<proteinExistence type="predicted"/>
<name>A0A061FFC2_THECC</name>
<feature type="compositionally biased region" description="Low complexity" evidence="1">
    <location>
        <begin position="65"/>
        <end position="80"/>
    </location>
</feature>
<sequence length="101" mass="10741">MTFGLAKHGPLGKEGKTRRCIAKKGPTISPFHDLTSHFAQAMIHQGPSIYAHSAKPTKSPPPHLFPGAGPPTSSSSSRGSITFPKSGYPPSSSFFQDFYGL</sequence>
<dbReference type="Proteomes" id="UP000026915">
    <property type="component" value="Chromosome 8"/>
</dbReference>
<dbReference type="InParanoid" id="A0A061FFC2"/>
<dbReference type="AlphaFoldDB" id="A0A061FFC2"/>
<accession>A0A061FFC2</accession>